<name>A0AAN8G6I0_TRICO</name>
<feature type="region of interest" description="Disordered" evidence="1">
    <location>
        <begin position="168"/>
        <end position="201"/>
    </location>
</feature>
<feature type="compositionally biased region" description="Basic residues" evidence="1">
    <location>
        <begin position="667"/>
        <end position="676"/>
    </location>
</feature>
<reference evidence="2 3" key="1">
    <citation type="submission" date="2019-10" db="EMBL/GenBank/DDBJ databases">
        <title>Assembly and Annotation for the nematode Trichostrongylus colubriformis.</title>
        <authorList>
            <person name="Martin J."/>
        </authorList>
    </citation>
    <scope>NUCLEOTIDE SEQUENCE [LARGE SCALE GENOMIC DNA]</scope>
    <source>
        <strain evidence="2">G859</strain>
        <tissue evidence="2">Whole worm</tissue>
    </source>
</reference>
<sequence>NPNHFNIPFRTKLLPRCCSDIQVCGFCFWCGYSPQFVSHIASHGYIDIGVDLSEDPIAAFPVSLLSTDPETIDSENLLPNKILGPAGREVFRQLKGGKGDFLILLIYGSAALGNAPKLLTMFLISEAITVGASYADNTLRLQFPNASADNRDSDVHAVEIFVPRSECSSASDLTRTNEHSPAGRTDGATTGERESGDMSDKEEPLFSDLVVPKGECAQTGGSATIRITASTSDPAHATDAPSTTSPSNDNQEQDVALVYGPDNIDVQEHKMIIHRKFLWEGPPPPPLNAEQTQQLVCLARNECPFCSTARGSRGLRIPQFANDEIKEESMLAHVVKFHHKDPAAAWVLNAKRFHMSTGGRQTPLKFLLEPTKDGWLQCSSCEKASFDRIANLRVHWACCVNVCGRYRKDLREGRLVLESPSTFGKPPKRRSKNEAVKCPMPTCVSAWRPSFKYPNAVTQIAHMISHHGADKEAYETALKLGESEKLADEFPFLDVAKSFANSINSTDLCLQCANGAPKCPFGCSKRLQRLKSGITDNVLRLLHVMICHLPDEDAATWVKNWMRSEKAQSAIEKSKERASRKRSLMGMSQTGTAPTPSKVRKHPSMTCNTLIEGHKYFAHRRRGSVCYDRTGISEKAQSAIEKSKERASRKRSLMGMSQTGTAPTPSKVRKHPSMTC</sequence>
<comment type="caution">
    <text evidence="2">The sequence shown here is derived from an EMBL/GenBank/DDBJ whole genome shotgun (WGS) entry which is preliminary data.</text>
</comment>
<feature type="compositionally biased region" description="Polar residues" evidence="1">
    <location>
        <begin position="240"/>
        <end position="250"/>
    </location>
</feature>
<evidence type="ECO:0000313" key="3">
    <source>
        <dbReference type="Proteomes" id="UP001331761"/>
    </source>
</evidence>
<protein>
    <submittedName>
        <fullName evidence="2">Uncharacterized protein</fullName>
    </submittedName>
</protein>
<proteinExistence type="predicted"/>
<organism evidence="2 3">
    <name type="scientific">Trichostrongylus colubriformis</name>
    <name type="common">Black scour worm</name>
    <dbReference type="NCBI Taxonomy" id="6319"/>
    <lineage>
        <taxon>Eukaryota</taxon>
        <taxon>Metazoa</taxon>
        <taxon>Ecdysozoa</taxon>
        <taxon>Nematoda</taxon>
        <taxon>Chromadorea</taxon>
        <taxon>Rhabditida</taxon>
        <taxon>Rhabditina</taxon>
        <taxon>Rhabditomorpha</taxon>
        <taxon>Strongyloidea</taxon>
        <taxon>Trichostrongylidae</taxon>
        <taxon>Trichostrongylus</taxon>
    </lineage>
</organism>
<dbReference type="EMBL" id="WIXE01005733">
    <property type="protein sequence ID" value="KAK5981928.1"/>
    <property type="molecule type" value="Genomic_DNA"/>
</dbReference>
<accession>A0AAN8G6I0</accession>
<feature type="compositionally biased region" description="Polar residues" evidence="1">
    <location>
        <begin position="586"/>
        <end position="595"/>
    </location>
</feature>
<evidence type="ECO:0000313" key="2">
    <source>
        <dbReference type="EMBL" id="KAK5981928.1"/>
    </source>
</evidence>
<feature type="non-terminal residue" evidence="2">
    <location>
        <position position="1"/>
    </location>
</feature>
<dbReference type="Proteomes" id="UP001331761">
    <property type="component" value="Unassembled WGS sequence"/>
</dbReference>
<feature type="region of interest" description="Disordered" evidence="1">
    <location>
        <begin position="636"/>
        <end position="676"/>
    </location>
</feature>
<feature type="compositionally biased region" description="Polar residues" evidence="1">
    <location>
        <begin position="655"/>
        <end position="664"/>
    </location>
</feature>
<dbReference type="AlphaFoldDB" id="A0AAN8G6I0"/>
<feature type="non-terminal residue" evidence="2">
    <location>
        <position position="676"/>
    </location>
</feature>
<evidence type="ECO:0000256" key="1">
    <source>
        <dbReference type="SAM" id="MobiDB-lite"/>
    </source>
</evidence>
<feature type="region of interest" description="Disordered" evidence="1">
    <location>
        <begin position="569"/>
        <end position="603"/>
    </location>
</feature>
<feature type="compositionally biased region" description="Basic and acidic residues" evidence="1">
    <location>
        <begin position="191"/>
        <end position="201"/>
    </location>
</feature>
<feature type="region of interest" description="Disordered" evidence="1">
    <location>
        <begin position="226"/>
        <end position="251"/>
    </location>
</feature>
<keyword evidence="3" id="KW-1185">Reference proteome</keyword>
<gene>
    <name evidence="2" type="ORF">GCK32_006863</name>
</gene>